<accession>A0A098BUE4</accession>
<evidence type="ECO:0000313" key="1">
    <source>
        <dbReference type="EMBL" id="CDZ92354.1"/>
    </source>
</evidence>
<reference evidence="1 2" key="1">
    <citation type="journal article" date="2014" name="Genome Announc.">
        <title>Draft Genome Sequence of Propane- and Butane-Oxidizing Actinobacterium Rhodococcus ruber IEGM 231.</title>
        <authorList>
            <person name="Ivshina I.B."/>
            <person name="Kuyukina M.S."/>
            <person name="Krivoruchko A.V."/>
            <person name="Barbe V."/>
            <person name="Fischer C."/>
        </authorList>
    </citation>
    <scope>NUCLEOTIDE SEQUENCE [LARGE SCALE GENOMIC DNA]</scope>
</reference>
<dbReference type="AlphaFoldDB" id="A0A098BUE4"/>
<gene>
    <name evidence="1" type="ORF">RHRU231_950004</name>
</gene>
<evidence type="ECO:0000313" key="2">
    <source>
        <dbReference type="Proteomes" id="UP000042997"/>
    </source>
</evidence>
<dbReference type="Proteomes" id="UP000042997">
    <property type="component" value="Unassembled WGS sequence"/>
</dbReference>
<dbReference type="EMBL" id="CCSD01000111">
    <property type="protein sequence ID" value="CDZ92354.1"/>
    <property type="molecule type" value="Genomic_DNA"/>
</dbReference>
<sequence length="119" mass="12647">MASVVQSLTRTTFSCSPHPPSFSASTIVVRACSFASGETASSRSRNTSSAGRPLALSIILRLLPGTASTDLRGLKSNDMGWADLRVPKSTTARSSLTIMAAVSNLNVPKRYPTINMCER</sequence>
<organism evidence="1 2">
    <name type="scientific">Rhodococcus ruber</name>
    <dbReference type="NCBI Taxonomy" id="1830"/>
    <lineage>
        <taxon>Bacteria</taxon>
        <taxon>Bacillati</taxon>
        <taxon>Actinomycetota</taxon>
        <taxon>Actinomycetes</taxon>
        <taxon>Mycobacteriales</taxon>
        <taxon>Nocardiaceae</taxon>
        <taxon>Rhodococcus</taxon>
    </lineage>
</organism>
<proteinExistence type="predicted"/>
<protein>
    <submittedName>
        <fullName evidence="1">Uncharacterized protein</fullName>
    </submittedName>
</protein>
<name>A0A098BUE4_9NOCA</name>